<evidence type="ECO:0000313" key="10">
    <source>
        <dbReference type="EMBL" id="PBD19434.1"/>
    </source>
</evidence>
<dbReference type="InterPro" id="IPR002037">
    <property type="entry name" value="Glyco_hydro_8"/>
</dbReference>
<evidence type="ECO:0000256" key="7">
    <source>
        <dbReference type="ARBA" id="ARBA00023326"/>
    </source>
</evidence>
<dbReference type="RefSeq" id="WP_095882030.1">
    <property type="nucleotide sequence ID" value="NZ_NTHN02000032.1"/>
</dbReference>
<dbReference type="EC" id="3.2.1.4" evidence="3"/>
<evidence type="ECO:0000256" key="2">
    <source>
        <dbReference type="ARBA" id="ARBA00009209"/>
    </source>
</evidence>
<name>A0A2A3JY68_9RHOB</name>
<organism evidence="10">
    <name type="scientific">Alloyangia mangrovi</name>
    <dbReference type="NCBI Taxonomy" id="1779329"/>
    <lineage>
        <taxon>Bacteria</taxon>
        <taxon>Pseudomonadati</taxon>
        <taxon>Pseudomonadota</taxon>
        <taxon>Alphaproteobacteria</taxon>
        <taxon>Rhodobacterales</taxon>
        <taxon>Roseobacteraceae</taxon>
        <taxon>Alloyangia</taxon>
    </lineage>
</organism>
<accession>A0A2A3JY68</accession>
<reference evidence="11" key="2">
    <citation type="submission" date="2023-07" db="EMBL/GenBank/DDBJ databases">
        <title>Yangia mangrovi SAOS 153D genome.</title>
        <authorList>
            <person name="Verma A."/>
            <person name="Pal Y."/>
            <person name="Sundharam S."/>
            <person name="Bisht B."/>
            <person name="Srinivasan K."/>
        </authorList>
    </citation>
    <scope>NUCLEOTIDE SEQUENCE [LARGE SCALE GENOMIC DNA]</scope>
    <source>
        <strain evidence="11">SAOS 153D</strain>
    </source>
</reference>
<comment type="caution">
    <text evidence="10">The sequence shown here is derived from an EMBL/GenBank/DDBJ whole genome shotgun (WGS) entry which is preliminary data.</text>
</comment>
<feature type="chain" id="PRO_5012291236" description="cellulase" evidence="8">
    <location>
        <begin position="28"/>
        <end position="358"/>
    </location>
</feature>
<feature type="signal peptide" evidence="8">
    <location>
        <begin position="1"/>
        <end position="27"/>
    </location>
</feature>
<dbReference type="EMBL" id="NTHN01000136">
    <property type="protein sequence ID" value="PBD19434.1"/>
    <property type="molecule type" value="Genomic_DNA"/>
</dbReference>
<dbReference type="Proteomes" id="UP000217448">
    <property type="component" value="Unassembled WGS sequence"/>
</dbReference>
<dbReference type="OrthoDB" id="9766708at2"/>
<dbReference type="GO" id="GO:0030245">
    <property type="term" value="P:cellulose catabolic process"/>
    <property type="evidence" value="ECO:0007669"/>
    <property type="project" value="UniProtKB-KW"/>
</dbReference>
<evidence type="ECO:0000256" key="5">
    <source>
        <dbReference type="ARBA" id="ARBA00023001"/>
    </source>
</evidence>
<dbReference type="Pfam" id="PF01270">
    <property type="entry name" value="Glyco_hydro_8"/>
    <property type="match status" value="1"/>
</dbReference>
<dbReference type="GO" id="GO:0008810">
    <property type="term" value="F:cellulase activity"/>
    <property type="evidence" value="ECO:0007669"/>
    <property type="project" value="UniProtKB-EC"/>
</dbReference>
<reference evidence="10" key="1">
    <citation type="submission" date="2017-09" db="EMBL/GenBank/DDBJ databases">
        <title>Yangia sp. SAOS 153D whole genome sequencing.</title>
        <authorList>
            <person name="Verma A."/>
            <person name="Krishnamurthi S."/>
        </authorList>
    </citation>
    <scope>NUCLEOTIDE SEQUENCE [LARGE SCALE GENOMIC DNA]</scope>
    <source>
        <strain evidence="10">SAOS 153D</strain>
    </source>
</reference>
<dbReference type="SUPFAM" id="SSF48208">
    <property type="entry name" value="Six-hairpin glycosidases"/>
    <property type="match status" value="1"/>
</dbReference>
<keyword evidence="5" id="KW-0136">Cellulose degradation</keyword>
<evidence type="ECO:0000256" key="8">
    <source>
        <dbReference type="SAM" id="SignalP"/>
    </source>
</evidence>
<dbReference type="PRINTS" id="PR00735">
    <property type="entry name" value="GLHYDRLASE8"/>
</dbReference>
<dbReference type="AlphaFoldDB" id="A0A2A3JY68"/>
<dbReference type="Gene3D" id="1.50.10.10">
    <property type="match status" value="1"/>
</dbReference>
<comment type="similarity">
    <text evidence="2">Belongs to the glycosyl hydrolase 8 (cellulase D) family.</text>
</comment>
<dbReference type="InterPro" id="IPR012341">
    <property type="entry name" value="6hp_glycosidase-like_sf"/>
</dbReference>
<evidence type="ECO:0000313" key="11">
    <source>
        <dbReference type="Proteomes" id="UP000217448"/>
    </source>
</evidence>
<evidence type="ECO:0000256" key="1">
    <source>
        <dbReference type="ARBA" id="ARBA00000966"/>
    </source>
</evidence>
<evidence type="ECO:0000256" key="3">
    <source>
        <dbReference type="ARBA" id="ARBA00012601"/>
    </source>
</evidence>
<keyword evidence="7" id="KW-0119">Carbohydrate metabolism</keyword>
<keyword evidence="6" id="KW-0326">Glycosidase</keyword>
<sequence>MNRRELLASLCATSLSGALSLPAAALAATSGTGLEASLRDVWEAWRDANMDATGRVIDRLQKSSSHSEGQAYGMLLAAMMGDRAAFERMDAWTRLNLAIRQDSLMAWRWLPDAPVRVPDLNNASDGDLFRAWALLRAAQRFEAPEYRAAAEAIVRDLAKSCIVHRPGADPLLLPAARGFETEAGFLYNPCYTMPLAMHELATEFNQPVLAAAARGAVELARQLALEGVVPDWVEVTPQAVGPAKGFSFDAGYEAMRVPLYFVWSGLHDHPAVLRFAEAQSRVPPGLAATRISRGTGEALSTSAEPGYKAIAALATCSARQEVGARIPPFSPGAPYYPATLQLFALLAQAEALPTCVPL</sequence>
<dbReference type="EMBL" id="NTHN02000032">
    <property type="protein sequence ID" value="MCT4371849.1"/>
    <property type="molecule type" value="Genomic_DNA"/>
</dbReference>
<keyword evidence="4 10" id="KW-0378">Hydrolase</keyword>
<keyword evidence="11" id="KW-1185">Reference proteome</keyword>
<protein>
    <recommendedName>
        <fullName evidence="3">cellulase</fullName>
        <ecNumber evidence="3">3.2.1.4</ecNumber>
    </recommendedName>
</protein>
<evidence type="ECO:0000256" key="6">
    <source>
        <dbReference type="ARBA" id="ARBA00023295"/>
    </source>
</evidence>
<keyword evidence="8" id="KW-0732">Signal</keyword>
<reference evidence="9" key="3">
    <citation type="submission" date="2024-05" db="EMBL/GenBank/DDBJ databases">
        <title>Yangia mangrovi SAOS 153D genome.</title>
        <authorList>
            <person name="Verma A."/>
            <person name="Pal Y."/>
            <person name="Sundharam S."/>
            <person name="Bisht B."/>
            <person name="Srinivasan K."/>
        </authorList>
    </citation>
    <scope>NUCLEOTIDE SEQUENCE</scope>
    <source>
        <strain evidence="9">SAOS 153D</strain>
    </source>
</reference>
<gene>
    <name evidence="9" type="ORF">CLG85_016600</name>
    <name evidence="10" type="ORF">CLG85_09425</name>
</gene>
<keyword evidence="7" id="KW-0624">Polysaccharide degradation</keyword>
<evidence type="ECO:0000313" key="9">
    <source>
        <dbReference type="EMBL" id="MCT4371849.1"/>
    </source>
</evidence>
<proteinExistence type="inferred from homology"/>
<dbReference type="InterPro" id="IPR008928">
    <property type="entry name" value="6-hairpin_glycosidase_sf"/>
</dbReference>
<comment type="catalytic activity">
    <reaction evidence="1">
        <text>Endohydrolysis of (1-&gt;4)-beta-D-glucosidic linkages in cellulose, lichenin and cereal beta-D-glucans.</text>
        <dbReference type="EC" id="3.2.1.4"/>
    </reaction>
</comment>
<evidence type="ECO:0000256" key="4">
    <source>
        <dbReference type="ARBA" id="ARBA00022801"/>
    </source>
</evidence>